<comment type="caution">
    <text evidence="2">The sequence shown here is derived from an EMBL/GenBank/DDBJ whole genome shotgun (WGS) entry which is preliminary data.</text>
</comment>
<dbReference type="PANTHER" id="PTHR31126">
    <property type="entry name" value="TYROSINE-PROTEIN PHOSPHATASE"/>
    <property type="match status" value="1"/>
</dbReference>
<dbReference type="Pfam" id="PF13350">
    <property type="entry name" value="Y_phosphatase3"/>
    <property type="match status" value="1"/>
</dbReference>
<dbReference type="GO" id="GO:0004721">
    <property type="term" value="F:phosphoprotein phosphatase activity"/>
    <property type="evidence" value="ECO:0007669"/>
    <property type="project" value="InterPro"/>
</dbReference>
<evidence type="ECO:0000313" key="2">
    <source>
        <dbReference type="EMBL" id="KAJ9141679.1"/>
    </source>
</evidence>
<sequence>MAPSLRALAEADVRNPLPQSDLLAALTSPPFLAVPGTFNTRDPALVPGASRLRPGLALRSGSLERLAPEGGAVLAGQLGVRRVFDLRTPAERARGPDPAVEGVENVWAPTEEGDATVRLERFVEGQGEEGYRDMYLDVLKMYTEAFRGVLEHVRDREGEPFLFHCTAGRDRTGVLAGMLMTLAGEDPDVVALDYILSRVGTEPAREQLLAFARHGAGIVGDDVEVPGFYNLASLKEPCWRAFLQGLEAEYGGFEGYVTGKLGFSEEDLGKIKANLARK</sequence>
<dbReference type="InterPro" id="IPR029021">
    <property type="entry name" value="Prot-tyrosine_phosphatase-like"/>
</dbReference>
<feature type="domain" description="Tyrosine specific protein phosphatases" evidence="1">
    <location>
        <begin position="133"/>
        <end position="209"/>
    </location>
</feature>
<keyword evidence="3" id="KW-1185">Reference proteome</keyword>
<name>A0AA38RKL8_9PEZI</name>
<dbReference type="InterPro" id="IPR026893">
    <property type="entry name" value="Tyr/Ser_Pase_IphP-type"/>
</dbReference>
<dbReference type="InterPro" id="IPR016130">
    <property type="entry name" value="Tyr_Pase_AS"/>
</dbReference>
<dbReference type="PROSITE" id="PS00383">
    <property type="entry name" value="TYR_PHOSPHATASE_1"/>
    <property type="match status" value="1"/>
</dbReference>
<protein>
    <submittedName>
        <fullName evidence="2">Tyrosine-protein phosphatase</fullName>
    </submittedName>
</protein>
<reference evidence="2" key="1">
    <citation type="submission" date="2022-07" db="EMBL/GenBank/DDBJ databases">
        <title>Fungi with potential for degradation of polypropylene.</title>
        <authorList>
            <person name="Gostincar C."/>
        </authorList>
    </citation>
    <scope>NUCLEOTIDE SEQUENCE</scope>
    <source>
        <strain evidence="2">EXF-13308</strain>
    </source>
</reference>
<accession>A0AA38RKL8</accession>
<dbReference type="SUPFAM" id="SSF52799">
    <property type="entry name" value="(Phosphotyrosine protein) phosphatases II"/>
    <property type="match status" value="1"/>
</dbReference>
<evidence type="ECO:0000259" key="1">
    <source>
        <dbReference type="PROSITE" id="PS50056"/>
    </source>
</evidence>
<dbReference type="AlphaFoldDB" id="A0AA38RKL8"/>
<gene>
    <name evidence="2" type="ORF">NKR23_g7753</name>
</gene>
<evidence type="ECO:0000313" key="3">
    <source>
        <dbReference type="Proteomes" id="UP001174694"/>
    </source>
</evidence>
<dbReference type="PANTHER" id="PTHR31126:SF73">
    <property type="entry name" value="TYROSINE SPECIFIC PROTEIN PHOSPHATASES DOMAIN-CONTAINING PROTEIN"/>
    <property type="match status" value="1"/>
</dbReference>
<dbReference type="Gene3D" id="3.90.190.10">
    <property type="entry name" value="Protein tyrosine phosphatase superfamily"/>
    <property type="match status" value="1"/>
</dbReference>
<proteinExistence type="predicted"/>
<dbReference type="Proteomes" id="UP001174694">
    <property type="component" value="Unassembled WGS sequence"/>
</dbReference>
<dbReference type="InterPro" id="IPR000387">
    <property type="entry name" value="Tyr_Pase_dom"/>
</dbReference>
<organism evidence="2 3">
    <name type="scientific">Pleurostoma richardsiae</name>
    <dbReference type="NCBI Taxonomy" id="41990"/>
    <lineage>
        <taxon>Eukaryota</taxon>
        <taxon>Fungi</taxon>
        <taxon>Dikarya</taxon>
        <taxon>Ascomycota</taxon>
        <taxon>Pezizomycotina</taxon>
        <taxon>Sordariomycetes</taxon>
        <taxon>Sordariomycetidae</taxon>
        <taxon>Calosphaeriales</taxon>
        <taxon>Pleurostomataceae</taxon>
        <taxon>Pleurostoma</taxon>
    </lineage>
</organism>
<dbReference type="EMBL" id="JANBVO010000025">
    <property type="protein sequence ID" value="KAJ9141679.1"/>
    <property type="molecule type" value="Genomic_DNA"/>
</dbReference>
<dbReference type="PROSITE" id="PS50056">
    <property type="entry name" value="TYR_PHOSPHATASE_2"/>
    <property type="match status" value="1"/>
</dbReference>